<comment type="caution">
    <text evidence="1">The sequence shown here is derived from an EMBL/GenBank/DDBJ whole genome shotgun (WGS) entry which is preliminary data.</text>
</comment>
<evidence type="ECO:0000313" key="2">
    <source>
        <dbReference type="Proteomes" id="UP000074866"/>
    </source>
</evidence>
<organism evidence="1 2">
    <name type="scientific">Paenibacillus jamilae</name>
    <dbReference type="NCBI Taxonomy" id="114136"/>
    <lineage>
        <taxon>Bacteria</taxon>
        <taxon>Bacillati</taxon>
        <taxon>Bacillota</taxon>
        <taxon>Bacilli</taxon>
        <taxon>Bacillales</taxon>
        <taxon>Paenibacillaceae</taxon>
        <taxon>Paenibacillus</taxon>
    </lineage>
</organism>
<proteinExistence type="predicted"/>
<gene>
    <name evidence="1" type="ORF">NS115_15500</name>
</gene>
<sequence>MSIASELSGTKRDSLSFLQGVKDCIPTLLGYVCIGFAAGIVGASSGVSTMEIGLMSALVYAGASQFIMCSMLAAASPPSVIILTTFIVNARHLLLSASLAPYFSKYSLRKNIGIGILLTDESFGVASDKLAKGGQVSDRWMNGLNITAYLAWIASCVAGGVLGDWISQPEAFGLDFALPAMFLALLISQLQSVQTSKLKHRLLLVLCMAVLMYLLSWWVPSHIAVIVATMITATIGVLTDNEY</sequence>
<keyword evidence="2" id="KW-1185">Reference proteome</keyword>
<dbReference type="Proteomes" id="UP000074866">
    <property type="component" value="Unassembled WGS sequence"/>
</dbReference>
<accession>A0ACC4ZTF2</accession>
<dbReference type="EMBL" id="LDRX01000067">
    <property type="protein sequence ID" value="KTS81600.1"/>
    <property type="molecule type" value="Genomic_DNA"/>
</dbReference>
<protein>
    <submittedName>
        <fullName evidence="1">Branched-chain amino acid ABC transporter permease</fullName>
    </submittedName>
</protein>
<name>A0ACC4ZTF2_9BACL</name>
<evidence type="ECO:0000313" key="1">
    <source>
        <dbReference type="EMBL" id="KTS81600.1"/>
    </source>
</evidence>
<reference evidence="1 2" key="1">
    <citation type="journal article" date="2016" name="Front. Microbiol.">
        <title>Genomic Resource of Rice Seed Associated Bacteria.</title>
        <authorList>
            <person name="Midha S."/>
            <person name="Bansal K."/>
            <person name="Sharma S."/>
            <person name="Kumar N."/>
            <person name="Patil P.P."/>
            <person name="Chaudhry V."/>
            <person name="Patil P.B."/>
        </authorList>
    </citation>
    <scope>NUCLEOTIDE SEQUENCE [LARGE SCALE GENOMIC DNA]</scope>
    <source>
        <strain evidence="1 2">NS115</strain>
    </source>
</reference>